<reference evidence="12 13" key="1">
    <citation type="submission" date="2018-03" db="EMBL/GenBank/DDBJ databases">
        <title>Finding Nemo's genes: A chromosome-scale reference assembly of the genome of the orange clownfish Amphiprion percula.</title>
        <authorList>
            <person name="Lehmann R."/>
        </authorList>
    </citation>
    <scope>NUCLEOTIDE SEQUENCE</scope>
</reference>
<feature type="compositionally biased region" description="Low complexity" evidence="10">
    <location>
        <begin position="104"/>
        <end position="120"/>
    </location>
</feature>
<comment type="function">
    <text evidence="7">Monokine with inflammatory and chemokinetic properties. Binds to CCR1, CCR4 and CCR5. One of the major HIV-suppressive factors produced by CD8+ T-cells. Recombinant MIP-1-alpha induces a dose-dependent inhibition of different strains of HIV-1, HIV-2, and simian immunodeficiency virus (SIV).</text>
</comment>
<dbReference type="PROSITE" id="PS00472">
    <property type="entry name" value="SMALL_CYTOKINES_CC"/>
    <property type="match status" value="1"/>
</dbReference>
<dbReference type="InterPro" id="IPR039809">
    <property type="entry name" value="Chemokine_b/g/d"/>
</dbReference>
<dbReference type="InterPro" id="IPR000827">
    <property type="entry name" value="Chemokine_CC_CS"/>
</dbReference>
<keyword evidence="5" id="KW-0732">Signal</keyword>
<evidence type="ECO:0000256" key="8">
    <source>
        <dbReference type="ARBA" id="ARBA00046726"/>
    </source>
</evidence>
<dbReference type="AlphaFoldDB" id="A0A3P8TCC9"/>
<evidence type="ECO:0000256" key="10">
    <source>
        <dbReference type="SAM" id="MobiDB-lite"/>
    </source>
</evidence>
<evidence type="ECO:0000256" key="5">
    <source>
        <dbReference type="ARBA" id="ARBA00022729"/>
    </source>
</evidence>
<dbReference type="Gene3D" id="2.40.50.40">
    <property type="match status" value="1"/>
</dbReference>
<keyword evidence="9" id="KW-0145">Chemotaxis</keyword>
<evidence type="ECO:0000313" key="12">
    <source>
        <dbReference type="Ensembl" id="ENSAPEP00000022296.1"/>
    </source>
</evidence>
<dbReference type="STRING" id="161767.ENSAPEP00000022296"/>
<accession>A0A3P8TCC9</accession>
<protein>
    <recommendedName>
        <fullName evidence="9">C-C motif chemokine</fullName>
    </recommendedName>
</protein>
<keyword evidence="4 9" id="KW-0964">Secreted</keyword>
<evidence type="ECO:0000256" key="2">
    <source>
        <dbReference type="ARBA" id="ARBA00010868"/>
    </source>
</evidence>
<dbReference type="SMART" id="SM00199">
    <property type="entry name" value="SCY"/>
    <property type="match status" value="1"/>
</dbReference>
<evidence type="ECO:0000256" key="9">
    <source>
        <dbReference type="RuleBase" id="RU361150"/>
    </source>
</evidence>
<feature type="region of interest" description="Disordered" evidence="10">
    <location>
        <begin position="52"/>
        <end position="71"/>
    </location>
</feature>
<name>A0A3P8TCC9_AMPPE</name>
<evidence type="ECO:0000256" key="3">
    <source>
        <dbReference type="ARBA" id="ARBA00022514"/>
    </source>
</evidence>
<dbReference type="PANTHER" id="PTHR12015">
    <property type="entry name" value="SMALL INDUCIBLE CYTOKINE A"/>
    <property type="match status" value="1"/>
</dbReference>
<reference evidence="12" key="3">
    <citation type="submission" date="2025-09" db="UniProtKB">
        <authorList>
            <consortium name="Ensembl"/>
        </authorList>
    </citation>
    <scope>IDENTIFICATION</scope>
</reference>
<proteinExistence type="inferred from homology"/>
<evidence type="ECO:0000256" key="7">
    <source>
        <dbReference type="ARBA" id="ARBA00044740"/>
    </source>
</evidence>
<dbReference type="InterPro" id="IPR036048">
    <property type="entry name" value="Interleukin_8-like_sf"/>
</dbReference>
<keyword evidence="13" id="KW-1185">Reference proteome</keyword>
<dbReference type="Pfam" id="PF00048">
    <property type="entry name" value="IL8"/>
    <property type="match status" value="1"/>
</dbReference>
<comment type="subunit">
    <text evidence="8">Self-associates. Also heterodimer of MIP-1-alpha(4-69) and MIP-1-beta(3-69). Interacts with CCR1.</text>
</comment>
<dbReference type="GeneTree" id="ENSGT00940000171869"/>
<dbReference type="Proteomes" id="UP000265080">
    <property type="component" value="Chromosome 23"/>
</dbReference>
<comment type="similarity">
    <text evidence="2 9">Belongs to the intercrine beta (chemokine CC) family.</text>
</comment>
<evidence type="ECO:0000256" key="4">
    <source>
        <dbReference type="ARBA" id="ARBA00022525"/>
    </source>
</evidence>
<dbReference type="FunFam" id="2.40.50.40:FF:000002">
    <property type="entry name" value="C-C motif chemokine"/>
    <property type="match status" value="1"/>
</dbReference>
<evidence type="ECO:0000313" key="13">
    <source>
        <dbReference type="Proteomes" id="UP000265080"/>
    </source>
</evidence>
<dbReference type="PANTHER" id="PTHR12015:SF183">
    <property type="entry name" value="C-C MOTIF CHEMOKINE 3"/>
    <property type="match status" value="1"/>
</dbReference>
<dbReference type="InterPro" id="IPR001811">
    <property type="entry name" value="Chemokine_IL8-like_dom"/>
</dbReference>
<keyword evidence="6" id="KW-1015">Disulfide bond</keyword>
<sequence>MKWIVHLTVVLLNILWVAFFLTDPLAVFVQRRSSNSSDEEMKVGEFCLQPPSDKMWTSTPGPADVPTDKTRMTSDVYAAPKTAAGEPPSTSSAIRDLNEATTAPPTVQTSTSSEVTSVPELISSSTSEAAPVPQTEIWDEQYHDSCCPVVTTAKVPLKVNPFQGSVPRREERHQWSSGSSNLEPDTCCFSYYPRRIKKDLIVRYYMTDNCCPKPAVILVTQKSRNICADPSLSWVKGIMKNIDHSTY</sequence>
<dbReference type="OMA" id="TEECAPR"/>
<feature type="region of interest" description="Disordered" evidence="10">
    <location>
        <begin position="101"/>
        <end position="131"/>
    </location>
</feature>
<comment type="subcellular location">
    <subcellularLocation>
        <location evidence="1 9">Secreted</location>
    </subcellularLocation>
</comment>
<feature type="domain" description="Chemokine interleukin-8-like" evidence="11">
    <location>
        <begin position="184"/>
        <end position="242"/>
    </location>
</feature>
<dbReference type="GO" id="GO:0008009">
    <property type="term" value="F:chemokine activity"/>
    <property type="evidence" value="ECO:0007669"/>
    <property type="project" value="InterPro"/>
</dbReference>
<reference evidence="12" key="2">
    <citation type="submission" date="2025-08" db="UniProtKB">
        <authorList>
            <consortium name="Ensembl"/>
        </authorList>
    </citation>
    <scope>IDENTIFICATION</scope>
</reference>
<evidence type="ECO:0000256" key="1">
    <source>
        <dbReference type="ARBA" id="ARBA00004613"/>
    </source>
</evidence>
<dbReference type="GO" id="GO:0006955">
    <property type="term" value="P:immune response"/>
    <property type="evidence" value="ECO:0007669"/>
    <property type="project" value="InterPro"/>
</dbReference>
<dbReference type="SUPFAM" id="SSF54117">
    <property type="entry name" value="Interleukin 8-like chemokines"/>
    <property type="match status" value="1"/>
</dbReference>
<keyword evidence="3 9" id="KW-0202">Cytokine</keyword>
<dbReference type="Ensembl" id="ENSAPET00000022887.1">
    <property type="protein sequence ID" value="ENSAPEP00000022296.1"/>
    <property type="gene ID" value="ENSAPEG00000015901.1"/>
</dbReference>
<evidence type="ECO:0000259" key="11">
    <source>
        <dbReference type="SMART" id="SM00199"/>
    </source>
</evidence>
<dbReference type="GO" id="GO:0005615">
    <property type="term" value="C:extracellular space"/>
    <property type="evidence" value="ECO:0007669"/>
    <property type="project" value="UniProtKB-KW"/>
</dbReference>
<organism evidence="12 13">
    <name type="scientific">Amphiprion percula</name>
    <name type="common">Orange clownfish</name>
    <name type="synonym">Lutjanus percula</name>
    <dbReference type="NCBI Taxonomy" id="161767"/>
    <lineage>
        <taxon>Eukaryota</taxon>
        <taxon>Metazoa</taxon>
        <taxon>Chordata</taxon>
        <taxon>Craniata</taxon>
        <taxon>Vertebrata</taxon>
        <taxon>Euteleostomi</taxon>
        <taxon>Actinopterygii</taxon>
        <taxon>Neopterygii</taxon>
        <taxon>Teleostei</taxon>
        <taxon>Neoteleostei</taxon>
        <taxon>Acanthomorphata</taxon>
        <taxon>Ovalentaria</taxon>
        <taxon>Pomacentridae</taxon>
        <taxon>Amphiprion</taxon>
    </lineage>
</organism>
<dbReference type="CDD" id="cd00272">
    <property type="entry name" value="Chemokine_CC"/>
    <property type="match status" value="1"/>
</dbReference>
<evidence type="ECO:0000256" key="6">
    <source>
        <dbReference type="ARBA" id="ARBA00023157"/>
    </source>
</evidence>